<reference evidence="2" key="1">
    <citation type="journal article" date="2008" name="PLoS Genet.">
        <title>Genomic islands in the pathogenic filamentous fungus Aspergillus fumigatus.</title>
        <authorList>
            <person name="Fedorova N.D."/>
            <person name="Khaldi N."/>
            <person name="Joardar V.S."/>
            <person name="Maiti R."/>
            <person name="Amedeo P."/>
            <person name="Anderson M.J."/>
            <person name="Crabtree J."/>
            <person name="Silva J.C."/>
            <person name="Badger J.H."/>
            <person name="Albarraq A."/>
            <person name="Angiuoli S."/>
            <person name="Bussey H."/>
            <person name="Bowyer P."/>
            <person name="Cotty P.J."/>
            <person name="Dyer P.S."/>
            <person name="Egan A."/>
            <person name="Galens K."/>
            <person name="Fraser-Liggett C.M."/>
            <person name="Haas B.J."/>
            <person name="Inman J.M."/>
            <person name="Kent R."/>
            <person name="Lemieux S."/>
            <person name="Malavazi I."/>
            <person name="Orvis J."/>
            <person name="Roemer T."/>
            <person name="Ronning C.M."/>
            <person name="Sundaram J.P."/>
            <person name="Sutton G."/>
            <person name="Turner G."/>
            <person name="Venter J.C."/>
            <person name="White O.R."/>
            <person name="Whitty B.R."/>
            <person name="Youngman P."/>
            <person name="Wolfe K.H."/>
            <person name="Goldman G.H."/>
            <person name="Wortman J.R."/>
            <person name="Jiang B."/>
            <person name="Denning D.W."/>
            <person name="Nierman W.C."/>
        </authorList>
    </citation>
    <scope>NUCLEOTIDE SEQUENCE [LARGE SCALE GENOMIC DNA]</scope>
    <source>
        <strain evidence="2">ATCC 1020 / DSM 3700 / CBS 544.65 / FGSC A1164 / JCM 1740 / NRRL 181 / WB 181</strain>
    </source>
</reference>
<dbReference type="Proteomes" id="UP000006702">
    <property type="component" value="Unassembled WGS sequence"/>
</dbReference>
<dbReference type="HOGENOM" id="CLU_2347210_0_0_1"/>
<sequence length="97" mass="11106">MAPTVLEQEIIPVMADVAEDARALHLAMRIPKTASPMISAPILTMPAEGQVIRTAELLMMLQWMIFFLVLQMDARRQIQLWQSQNQVRLLSVHRAHF</sequence>
<protein>
    <submittedName>
        <fullName evidence="1">Uncharacterized protein</fullName>
    </submittedName>
</protein>
<keyword evidence="2" id="KW-1185">Reference proteome</keyword>
<dbReference type="AlphaFoldDB" id="A1CY54"/>
<evidence type="ECO:0000313" key="1">
    <source>
        <dbReference type="EMBL" id="EAW23674.1"/>
    </source>
</evidence>
<evidence type="ECO:0000313" key="2">
    <source>
        <dbReference type="Proteomes" id="UP000006702"/>
    </source>
</evidence>
<dbReference type="VEuPathDB" id="FungiDB:NFIA_032380"/>
<proteinExistence type="predicted"/>
<dbReference type="KEGG" id="nfi:NFIA_032380"/>
<dbReference type="EMBL" id="DS027686">
    <property type="protein sequence ID" value="EAW23674.1"/>
    <property type="molecule type" value="Genomic_DNA"/>
</dbReference>
<accession>A1CY54</accession>
<gene>
    <name evidence="1" type="ORF">NFIA_032380</name>
</gene>
<name>A1CY54_NEOFI</name>
<dbReference type="RefSeq" id="XP_001265571.1">
    <property type="nucleotide sequence ID" value="XM_001265570.1"/>
</dbReference>
<organism evidence="1 2">
    <name type="scientific">Neosartorya fischeri (strain ATCC 1020 / DSM 3700 / CBS 544.65 / FGSC A1164 / JCM 1740 / NRRL 181 / WB 181)</name>
    <name type="common">Aspergillus fischerianus</name>
    <dbReference type="NCBI Taxonomy" id="331117"/>
    <lineage>
        <taxon>Eukaryota</taxon>
        <taxon>Fungi</taxon>
        <taxon>Dikarya</taxon>
        <taxon>Ascomycota</taxon>
        <taxon>Pezizomycotina</taxon>
        <taxon>Eurotiomycetes</taxon>
        <taxon>Eurotiomycetidae</taxon>
        <taxon>Eurotiales</taxon>
        <taxon>Aspergillaceae</taxon>
        <taxon>Aspergillus</taxon>
        <taxon>Aspergillus subgen. Fumigati</taxon>
    </lineage>
</organism>
<dbReference type="GeneID" id="4592828"/>